<dbReference type="STRING" id="321763.SAMN04488692_10586"/>
<proteinExistence type="predicted"/>
<protein>
    <recommendedName>
        <fullName evidence="4">Type IV pilus assembly protein PilO</fullName>
    </recommendedName>
</protein>
<feature type="transmembrane region" description="Helical" evidence="1">
    <location>
        <begin position="13"/>
        <end position="30"/>
    </location>
</feature>
<keyword evidence="1" id="KW-1133">Transmembrane helix</keyword>
<evidence type="ECO:0000256" key="1">
    <source>
        <dbReference type="SAM" id="Phobius"/>
    </source>
</evidence>
<name>A0A1G9KR90_9FIRM</name>
<evidence type="ECO:0000313" key="2">
    <source>
        <dbReference type="EMBL" id="SDL52288.1"/>
    </source>
</evidence>
<reference evidence="2 3" key="1">
    <citation type="submission" date="2016-10" db="EMBL/GenBank/DDBJ databases">
        <authorList>
            <person name="de Groot N.N."/>
        </authorList>
    </citation>
    <scope>NUCLEOTIDE SEQUENCE [LARGE SCALE GENOMIC DNA]</scope>
    <source>
        <strain evidence="2 3">SLAS-1</strain>
    </source>
</reference>
<evidence type="ECO:0000313" key="3">
    <source>
        <dbReference type="Proteomes" id="UP000199476"/>
    </source>
</evidence>
<organism evidence="2 3">
    <name type="scientific">Halarsenatibacter silvermanii</name>
    <dbReference type="NCBI Taxonomy" id="321763"/>
    <lineage>
        <taxon>Bacteria</taxon>
        <taxon>Bacillati</taxon>
        <taxon>Bacillota</taxon>
        <taxon>Clostridia</taxon>
        <taxon>Halanaerobiales</taxon>
        <taxon>Halarsenatibacteraceae</taxon>
        <taxon>Halarsenatibacter</taxon>
    </lineage>
</organism>
<accession>A0A1G9KR90</accession>
<keyword evidence="1" id="KW-0812">Transmembrane</keyword>
<gene>
    <name evidence="2" type="ORF">SAMN04488692_10586</name>
</gene>
<dbReference type="Proteomes" id="UP000199476">
    <property type="component" value="Unassembled WGS sequence"/>
</dbReference>
<sequence length="183" mass="21819">MKKIGSLSGFTKIIPYIVVAVLIAAAYYIFMYNPMIEAEQELNEEISSLREEIRDREQELGDVGNLQAEIDYREEEMKDLLELDIYDKQKAMDILENKIQEVDLRLRNSDSKETEDGYLYTLSLAGNYRSFYNFLSMIDEEDFRYQVEDFVINTYDDELHMLININFYQWDILQQFYENESGR</sequence>
<keyword evidence="1" id="KW-0472">Membrane</keyword>
<evidence type="ECO:0008006" key="4">
    <source>
        <dbReference type="Google" id="ProtNLM"/>
    </source>
</evidence>
<keyword evidence="3" id="KW-1185">Reference proteome</keyword>
<dbReference type="RefSeq" id="WP_089758882.1">
    <property type="nucleotide sequence ID" value="NZ_FNGO01000005.1"/>
</dbReference>
<dbReference type="AlphaFoldDB" id="A0A1G9KR90"/>
<dbReference type="EMBL" id="FNGO01000005">
    <property type="protein sequence ID" value="SDL52288.1"/>
    <property type="molecule type" value="Genomic_DNA"/>
</dbReference>